<accession>A0A5E6M6S8</accession>
<dbReference type="OrthoDB" id="9929783at2"/>
<protein>
    <submittedName>
        <fullName evidence="2">Uncharacterized protein</fullName>
    </submittedName>
</protein>
<feature type="transmembrane region" description="Helical" evidence="1">
    <location>
        <begin position="45"/>
        <end position="67"/>
    </location>
</feature>
<dbReference type="Proteomes" id="UP000381693">
    <property type="component" value="Unassembled WGS sequence"/>
</dbReference>
<keyword evidence="1" id="KW-1133">Transmembrane helix</keyword>
<feature type="transmembrane region" description="Helical" evidence="1">
    <location>
        <begin position="79"/>
        <end position="101"/>
    </location>
</feature>
<sequence>MRESCEGHRKASAGEEPFLCRRDFPQGLFFRLAAGKLGGQEGNEIVRVGALVVGLIGGLASVAYGLLGYGLASLAESGYPASATGVKLLSVVVPITALVGAGMVLERPILGGLLMGTTATVFLWLLGCNALSFLPIVLLGSGALLGLLGAREPRKRQGK</sequence>
<gene>
    <name evidence="2" type="ORF">MAMC_00491</name>
</gene>
<evidence type="ECO:0000313" key="2">
    <source>
        <dbReference type="EMBL" id="VVM05259.1"/>
    </source>
</evidence>
<keyword evidence="3" id="KW-1185">Reference proteome</keyword>
<reference evidence="2" key="1">
    <citation type="submission" date="2019-09" db="EMBL/GenBank/DDBJ databases">
        <authorList>
            <person name="Cremers G."/>
        </authorList>
    </citation>
    <scope>NUCLEOTIDE SEQUENCE [LARGE SCALE GENOMIC DNA]</scope>
    <source>
        <strain evidence="2">3B</strain>
    </source>
</reference>
<dbReference type="RefSeq" id="WP_142524592.1">
    <property type="nucleotide sequence ID" value="NZ_CABFUZ020000082.1"/>
</dbReference>
<keyword evidence="1" id="KW-0812">Transmembrane</keyword>
<feature type="transmembrane region" description="Helical" evidence="1">
    <location>
        <begin position="108"/>
        <end position="126"/>
    </location>
</feature>
<evidence type="ECO:0000256" key="1">
    <source>
        <dbReference type="SAM" id="Phobius"/>
    </source>
</evidence>
<evidence type="ECO:0000313" key="3">
    <source>
        <dbReference type="Proteomes" id="UP000381693"/>
    </source>
</evidence>
<dbReference type="AlphaFoldDB" id="A0A5E6M6S8"/>
<dbReference type="EMBL" id="CABFUZ020000082">
    <property type="protein sequence ID" value="VVM05259.1"/>
    <property type="molecule type" value="Genomic_DNA"/>
</dbReference>
<keyword evidence="1" id="KW-0472">Membrane</keyword>
<organism evidence="2 3">
    <name type="scientific">Methylacidimicrobium cyclopophantes</name>
    <dbReference type="NCBI Taxonomy" id="1041766"/>
    <lineage>
        <taxon>Bacteria</taxon>
        <taxon>Pseudomonadati</taxon>
        <taxon>Verrucomicrobiota</taxon>
        <taxon>Methylacidimicrobium</taxon>
    </lineage>
</organism>
<name>A0A5E6M6S8_9BACT</name>
<proteinExistence type="predicted"/>
<comment type="caution">
    <text evidence="2">The sequence shown here is derived from an EMBL/GenBank/DDBJ whole genome shotgun (WGS) entry which is preliminary data.</text>
</comment>
<feature type="transmembrane region" description="Helical" evidence="1">
    <location>
        <begin position="132"/>
        <end position="150"/>
    </location>
</feature>